<evidence type="ECO:0000259" key="7">
    <source>
        <dbReference type="SMART" id="SM00702"/>
    </source>
</evidence>
<reference evidence="8" key="1">
    <citation type="submission" date="2021-01" db="EMBL/GenBank/DDBJ databases">
        <authorList>
            <person name="Corre E."/>
            <person name="Pelletier E."/>
            <person name="Niang G."/>
            <person name="Scheremetjew M."/>
            <person name="Finn R."/>
            <person name="Kale V."/>
            <person name="Holt S."/>
            <person name="Cochrane G."/>
            <person name="Meng A."/>
            <person name="Brown T."/>
            <person name="Cohen L."/>
        </authorList>
    </citation>
    <scope>NUCLEOTIDE SEQUENCE</scope>
    <source>
        <strain evidence="8">CCAC1681</strain>
    </source>
</reference>
<feature type="compositionally biased region" description="Basic and acidic residues" evidence="6">
    <location>
        <begin position="295"/>
        <end position="318"/>
    </location>
</feature>
<evidence type="ECO:0000256" key="2">
    <source>
        <dbReference type="ARBA" id="ARBA00022737"/>
    </source>
</evidence>
<feature type="compositionally biased region" description="Acidic residues" evidence="6">
    <location>
        <begin position="38"/>
        <end position="50"/>
    </location>
</feature>
<dbReference type="Gene3D" id="1.25.40.20">
    <property type="entry name" value="Ankyrin repeat-containing domain"/>
    <property type="match status" value="1"/>
</dbReference>
<evidence type="ECO:0000256" key="3">
    <source>
        <dbReference type="ARBA" id="ARBA00022964"/>
    </source>
</evidence>
<evidence type="ECO:0000256" key="6">
    <source>
        <dbReference type="SAM" id="MobiDB-lite"/>
    </source>
</evidence>
<feature type="region of interest" description="Disordered" evidence="6">
    <location>
        <begin position="537"/>
        <end position="586"/>
    </location>
</feature>
<keyword evidence="5" id="KW-0040">ANK repeat</keyword>
<dbReference type="GO" id="GO:0031418">
    <property type="term" value="F:L-ascorbic acid binding"/>
    <property type="evidence" value="ECO:0007669"/>
    <property type="project" value="InterPro"/>
</dbReference>
<dbReference type="InterPro" id="IPR036770">
    <property type="entry name" value="Ankyrin_rpt-contain_sf"/>
</dbReference>
<evidence type="ECO:0000313" key="8">
    <source>
        <dbReference type="EMBL" id="CAD8432500.1"/>
    </source>
</evidence>
<feature type="domain" description="Prolyl 4-hydroxylase alpha subunit" evidence="7">
    <location>
        <begin position="507"/>
        <end position="826"/>
    </location>
</feature>
<dbReference type="InterPro" id="IPR006620">
    <property type="entry name" value="Pro_4_hyd_alph"/>
</dbReference>
<dbReference type="InterPro" id="IPR051165">
    <property type="entry name" value="Multifunctional_ANK_Repeat"/>
</dbReference>
<evidence type="ECO:0000256" key="5">
    <source>
        <dbReference type="ARBA" id="ARBA00023043"/>
    </source>
</evidence>
<dbReference type="AlphaFoldDB" id="A0A7S0CSU2"/>
<accession>A0A7S0CSU2</accession>
<dbReference type="EMBL" id="HBEN01002492">
    <property type="protein sequence ID" value="CAD8432500.1"/>
    <property type="molecule type" value="Transcribed_RNA"/>
</dbReference>
<comment type="cofactor">
    <cofactor evidence="1">
        <name>L-ascorbate</name>
        <dbReference type="ChEBI" id="CHEBI:38290"/>
    </cofactor>
</comment>
<dbReference type="PANTHER" id="PTHR24123">
    <property type="entry name" value="ANKYRIN REPEAT-CONTAINING"/>
    <property type="match status" value="1"/>
</dbReference>
<dbReference type="PANTHER" id="PTHR24123:SF33">
    <property type="entry name" value="PROTEIN HOS4"/>
    <property type="match status" value="1"/>
</dbReference>
<evidence type="ECO:0000256" key="4">
    <source>
        <dbReference type="ARBA" id="ARBA00023002"/>
    </source>
</evidence>
<organism evidence="8">
    <name type="scientific">Micromonas pusilla</name>
    <name type="common">Picoplanktonic green alga</name>
    <name type="synonym">Chromulina pusilla</name>
    <dbReference type="NCBI Taxonomy" id="38833"/>
    <lineage>
        <taxon>Eukaryota</taxon>
        <taxon>Viridiplantae</taxon>
        <taxon>Chlorophyta</taxon>
        <taxon>Mamiellophyceae</taxon>
        <taxon>Mamiellales</taxon>
        <taxon>Mamiellaceae</taxon>
        <taxon>Micromonas</taxon>
    </lineage>
</organism>
<dbReference type="GO" id="GO:0005506">
    <property type="term" value="F:iron ion binding"/>
    <property type="evidence" value="ECO:0007669"/>
    <property type="project" value="InterPro"/>
</dbReference>
<feature type="region of interest" description="Disordered" evidence="6">
    <location>
        <begin position="295"/>
        <end position="339"/>
    </location>
</feature>
<proteinExistence type="predicted"/>
<dbReference type="GO" id="GO:0051213">
    <property type="term" value="F:dioxygenase activity"/>
    <property type="evidence" value="ECO:0007669"/>
    <property type="project" value="UniProtKB-KW"/>
</dbReference>
<feature type="region of interest" description="Disordered" evidence="6">
    <location>
        <begin position="1"/>
        <end position="54"/>
    </location>
</feature>
<dbReference type="Gene3D" id="2.60.120.620">
    <property type="entry name" value="q2cbj1_9rhob like domain"/>
    <property type="match status" value="1"/>
</dbReference>
<keyword evidence="3" id="KW-0223">Dioxygenase</keyword>
<protein>
    <recommendedName>
        <fullName evidence="7">Prolyl 4-hydroxylase alpha subunit domain-containing protein</fullName>
    </recommendedName>
</protein>
<sequence length="831" mass="89058">MWCAQGAEEDRDEREKNADSKTSRGDGETGPVANQSETDSDSDSDSDSDDFPPTAAYVASLGVSFRPINANGHGVVHKAAQRGRRDMCAFLLGHRWPKGRDAPKTSSFPETPNARALVDANHLRRDDEGFRPSDLARLAGDNELHAWLVAVENAYDEEEAKAEAEQKAPPAPKKKRAPVAYALYPPTTFYGAASVGDVSLLAKILNEDVYSVNDDIAGVGSVLHVAVARGHAGLVKAILRGELANGERADVNKPSSGAFGLTPLHLAATLFARRETFARASRDLEDAETELERLRARDRTGVGASERESRHAAAQDKTKQKKHVRREEKDALKQKKRDAHLKAAEARKVLAVEAAGALDAVRIYRLLLQAGADVEAIAKVPAKCVFAGTETAQRRETGPFPGNAPAPSVLFGAAPRDLAGAAAATELAELELEVAEAPPALFHEPVVYDETRSEGESSEGNESSPAKTKRKTRPVSLHDPTRLFQSGVAEAEARRKTPTRAEVPGVPGAFVLEHVLGPEACASLCAFVDVLVDGAGSRPGGDVRSGDQNGFAFSRKEKEEERNAPAPRRESAASRAERLASRKSQRNRDGLETLFALYSRDPLSLVAATTTPDGTTHHPVEPTKWDVPAEALKEFAARCRPFLPSAEDVPKNASSDAGVGDDADLSTRDCLKPFAASLAPAGTEFATRLRCYRYDPGTASPPHFDKAGVGPVVEGRETISGYTVVVYLNGDDLLTDPDASLGGETTFFHPLSEKRLSRSRRGLTWAVGDGAAPLTRVSARVRGRTGAALFFPHGTVSGCFESPLHEGSAVSLHSDAAKYVLRSDVYYLAQT</sequence>
<dbReference type="GO" id="GO:0016705">
    <property type="term" value="F:oxidoreductase activity, acting on paired donors, with incorporation or reduction of molecular oxygen"/>
    <property type="evidence" value="ECO:0007669"/>
    <property type="project" value="InterPro"/>
</dbReference>
<feature type="compositionally biased region" description="Basic and acidic residues" evidence="6">
    <location>
        <begin position="554"/>
        <end position="586"/>
    </location>
</feature>
<feature type="compositionally biased region" description="Basic and acidic residues" evidence="6">
    <location>
        <begin position="13"/>
        <end position="27"/>
    </location>
</feature>
<feature type="region of interest" description="Disordered" evidence="6">
    <location>
        <begin position="449"/>
        <end position="503"/>
    </location>
</feature>
<gene>
    <name evidence="8" type="ORF">MSP1401_LOCUS2046</name>
</gene>
<keyword evidence="2" id="KW-0677">Repeat</keyword>
<dbReference type="SUPFAM" id="SSF48403">
    <property type="entry name" value="Ankyrin repeat"/>
    <property type="match status" value="1"/>
</dbReference>
<keyword evidence="4" id="KW-0560">Oxidoreductase</keyword>
<name>A0A7S0CSU2_MICPS</name>
<dbReference type="SMART" id="SM00702">
    <property type="entry name" value="P4Hc"/>
    <property type="match status" value="1"/>
</dbReference>
<evidence type="ECO:0000256" key="1">
    <source>
        <dbReference type="ARBA" id="ARBA00001961"/>
    </source>
</evidence>